<dbReference type="EMBL" id="EQ999973">
    <property type="protein sequence ID" value="OAS99539.1"/>
    <property type="molecule type" value="Genomic_DNA"/>
</dbReference>
<evidence type="ECO:0000313" key="2">
    <source>
        <dbReference type="Proteomes" id="UP000002039"/>
    </source>
</evidence>
<gene>
    <name evidence="1" type="ORF">BDCG_16186</name>
</gene>
<reference evidence="2" key="1">
    <citation type="journal article" date="2015" name="PLoS Genet.">
        <title>The dynamic genome and transcriptome of the human fungal pathogen Blastomyces and close relative Emmonsia.</title>
        <authorList>
            <person name="Munoz J.F."/>
            <person name="Gauthier G.M."/>
            <person name="Desjardins C.A."/>
            <person name="Gallo J.E."/>
            <person name="Holder J."/>
            <person name="Sullivan T.D."/>
            <person name="Marty A.J."/>
            <person name="Carmen J.C."/>
            <person name="Chen Z."/>
            <person name="Ding L."/>
            <person name="Gujja S."/>
            <person name="Magrini V."/>
            <person name="Misas E."/>
            <person name="Mitreva M."/>
            <person name="Priest M."/>
            <person name="Saif S."/>
            <person name="Whiston E.A."/>
            <person name="Young S."/>
            <person name="Zeng Q."/>
            <person name="Goldman W.E."/>
            <person name="Mardis E.R."/>
            <person name="Taylor J.W."/>
            <person name="McEwen J.G."/>
            <person name="Clay O.K."/>
            <person name="Klein B.S."/>
            <person name="Cuomo C.A."/>
        </authorList>
    </citation>
    <scope>NUCLEOTIDE SEQUENCE [LARGE SCALE GENOMIC DNA]</scope>
    <source>
        <strain evidence="2">ER-3 / ATCC MYA-2586</strain>
    </source>
</reference>
<proteinExistence type="predicted"/>
<name>A0ABX2VQL0_AJEDR</name>
<dbReference type="RefSeq" id="XP_045279267.1">
    <property type="nucleotide sequence ID" value="XM_045425443.1"/>
</dbReference>
<evidence type="ECO:0000313" key="1">
    <source>
        <dbReference type="EMBL" id="OAS99539.1"/>
    </source>
</evidence>
<protein>
    <submittedName>
        <fullName evidence="1">Uncharacterized protein</fullName>
    </submittedName>
</protein>
<dbReference type="GeneID" id="69031078"/>
<feature type="non-terminal residue" evidence="1">
    <location>
        <position position="1"/>
    </location>
</feature>
<feature type="non-terminal residue" evidence="1">
    <location>
        <position position="105"/>
    </location>
</feature>
<keyword evidence="2" id="KW-1185">Reference proteome</keyword>
<organism evidence="1 2">
    <name type="scientific">Ajellomyces dermatitidis (strain ER-3 / ATCC MYA-2586)</name>
    <name type="common">Blastomyces dermatitidis</name>
    <dbReference type="NCBI Taxonomy" id="559297"/>
    <lineage>
        <taxon>Eukaryota</taxon>
        <taxon>Fungi</taxon>
        <taxon>Dikarya</taxon>
        <taxon>Ascomycota</taxon>
        <taxon>Pezizomycotina</taxon>
        <taxon>Eurotiomycetes</taxon>
        <taxon>Eurotiomycetidae</taxon>
        <taxon>Onygenales</taxon>
        <taxon>Ajellomycetaceae</taxon>
        <taxon>Blastomyces</taxon>
    </lineage>
</organism>
<accession>A0ABX2VQL0</accession>
<dbReference type="Proteomes" id="UP000002039">
    <property type="component" value="Unassembled WGS sequence"/>
</dbReference>
<sequence>FSLTCLSPAQNAAKLSLQSSVISSSSFCEKALIQSLTSTATCLHCIKQLKKREILYIYFFSHFYYFCYICNNDFCLSILKQYRVRILKLQVLTDFIKTEKISLTH</sequence>